<accession>A0A4D6N3D2</accession>
<keyword evidence="2" id="KW-1185">Reference proteome</keyword>
<evidence type="ECO:0000313" key="2">
    <source>
        <dbReference type="Proteomes" id="UP000501690"/>
    </source>
</evidence>
<name>A0A4D6N3D2_VIGUN</name>
<evidence type="ECO:0000313" key="1">
    <source>
        <dbReference type="EMBL" id="QCE07009.1"/>
    </source>
</evidence>
<dbReference type="AlphaFoldDB" id="A0A4D6N3D2"/>
<proteinExistence type="predicted"/>
<reference evidence="1 2" key="1">
    <citation type="submission" date="2019-04" db="EMBL/GenBank/DDBJ databases">
        <title>An improved genome assembly and genetic linkage map for asparagus bean, Vigna unguiculata ssp. sesquipedialis.</title>
        <authorList>
            <person name="Xia Q."/>
            <person name="Zhang R."/>
            <person name="Dong Y."/>
        </authorList>
    </citation>
    <scope>NUCLEOTIDE SEQUENCE [LARGE SCALE GENOMIC DNA]</scope>
    <source>
        <tissue evidence="1">Leaf</tissue>
    </source>
</reference>
<dbReference type="EMBL" id="CP039353">
    <property type="protein sequence ID" value="QCE07009.1"/>
    <property type="molecule type" value="Genomic_DNA"/>
</dbReference>
<dbReference type="Proteomes" id="UP000501690">
    <property type="component" value="Linkage Group LG9"/>
</dbReference>
<sequence length="70" mass="7649">MSRLGEISSDSPKMSARAVAQASGSCFERESISLRRGGLASARECEGYCSPLWSSRLRERSSLVREKPLA</sequence>
<protein>
    <submittedName>
        <fullName evidence="1">Uncharacterized protein</fullName>
    </submittedName>
</protein>
<organism evidence="1 2">
    <name type="scientific">Vigna unguiculata</name>
    <name type="common">Cowpea</name>
    <dbReference type="NCBI Taxonomy" id="3917"/>
    <lineage>
        <taxon>Eukaryota</taxon>
        <taxon>Viridiplantae</taxon>
        <taxon>Streptophyta</taxon>
        <taxon>Embryophyta</taxon>
        <taxon>Tracheophyta</taxon>
        <taxon>Spermatophyta</taxon>
        <taxon>Magnoliopsida</taxon>
        <taxon>eudicotyledons</taxon>
        <taxon>Gunneridae</taxon>
        <taxon>Pentapetalae</taxon>
        <taxon>rosids</taxon>
        <taxon>fabids</taxon>
        <taxon>Fabales</taxon>
        <taxon>Fabaceae</taxon>
        <taxon>Papilionoideae</taxon>
        <taxon>50 kb inversion clade</taxon>
        <taxon>NPAAA clade</taxon>
        <taxon>indigoferoid/millettioid clade</taxon>
        <taxon>Phaseoleae</taxon>
        <taxon>Vigna</taxon>
    </lineage>
</organism>
<gene>
    <name evidence="1" type="ORF">DEO72_LG9g2024</name>
</gene>